<sequence>MDYVTINASLTAELARYKEQVELYERQARKVVAIGYKSPLYLSRAKQVQPALYNGHELVKTNHTRVVVHDSEDTLDIVEKTRIGMLEKMKSTLWVDSKINITPPDYSKENYLATFTRQRQLTPEQIFWSSDLEEITPKPILKMTVYPPNTPARLVHRVLPTKSQVKINIYTLIQLFSDFDKTCKKRITPTGLTEGEREAEVDQNDVEKKSAEIKRKNLLIKNENLIANCLSKEVFYTATNYVLTVSRFSEMHDAYTVEQAHNAELEAEISKLRCKIQKDVHSEMIKLFSNLEVEHLNLQLKYQHLKESYRNKKSGTSLDVPAFDSVFVIGKLKEQLQGRGNTIRELKENISQMKERRSEPDLSLDFKALDSQNKELTKHVTTLQDQNKRFRAENKKVKQHYKELYDSIKITRAKTIEKTTSL</sequence>
<keyword evidence="3" id="KW-1185">Reference proteome</keyword>
<dbReference type="EMBL" id="BQNB010010598">
    <property type="protein sequence ID" value="GJS79444.1"/>
    <property type="molecule type" value="Genomic_DNA"/>
</dbReference>
<organism evidence="2 3">
    <name type="scientific">Tanacetum coccineum</name>
    <dbReference type="NCBI Taxonomy" id="301880"/>
    <lineage>
        <taxon>Eukaryota</taxon>
        <taxon>Viridiplantae</taxon>
        <taxon>Streptophyta</taxon>
        <taxon>Embryophyta</taxon>
        <taxon>Tracheophyta</taxon>
        <taxon>Spermatophyta</taxon>
        <taxon>Magnoliopsida</taxon>
        <taxon>eudicotyledons</taxon>
        <taxon>Gunneridae</taxon>
        <taxon>Pentapetalae</taxon>
        <taxon>asterids</taxon>
        <taxon>campanulids</taxon>
        <taxon>Asterales</taxon>
        <taxon>Asteraceae</taxon>
        <taxon>Asteroideae</taxon>
        <taxon>Anthemideae</taxon>
        <taxon>Anthemidinae</taxon>
        <taxon>Tanacetum</taxon>
    </lineage>
</organism>
<evidence type="ECO:0000313" key="3">
    <source>
        <dbReference type="Proteomes" id="UP001151760"/>
    </source>
</evidence>
<keyword evidence="1" id="KW-0175">Coiled coil</keyword>
<name>A0ABQ4YNK6_9ASTR</name>
<evidence type="ECO:0000313" key="2">
    <source>
        <dbReference type="EMBL" id="GJS79444.1"/>
    </source>
</evidence>
<feature type="coiled-coil region" evidence="1">
    <location>
        <begin position="7"/>
        <end position="34"/>
    </location>
</feature>
<gene>
    <name evidence="2" type="ORF">Tco_0729325</name>
</gene>
<accession>A0ABQ4YNK6</accession>
<comment type="caution">
    <text evidence="2">The sequence shown here is derived from an EMBL/GenBank/DDBJ whole genome shotgun (WGS) entry which is preliminary data.</text>
</comment>
<feature type="coiled-coil region" evidence="1">
    <location>
        <begin position="336"/>
        <end position="400"/>
    </location>
</feature>
<dbReference type="Proteomes" id="UP001151760">
    <property type="component" value="Unassembled WGS sequence"/>
</dbReference>
<protein>
    <recommendedName>
        <fullName evidence="4">DUF4201 domain-containing protein</fullName>
    </recommendedName>
</protein>
<evidence type="ECO:0008006" key="4">
    <source>
        <dbReference type="Google" id="ProtNLM"/>
    </source>
</evidence>
<reference evidence="2" key="1">
    <citation type="journal article" date="2022" name="Int. J. Mol. Sci.">
        <title>Draft Genome of Tanacetum Coccineum: Genomic Comparison of Closely Related Tanacetum-Family Plants.</title>
        <authorList>
            <person name="Yamashiro T."/>
            <person name="Shiraishi A."/>
            <person name="Nakayama K."/>
            <person name="Satake H."/>
        </authorList>
    </citation>
    <scope>NUCLEOTIDE SEQUENCE</scope>
</reference>
<proteinExistence type="predicted"/>
<evidence type="ECO:0000256" key="1">
    <source>
        <dbReference type="SAM" id="Coils"/>
    </source>
</evidence>
<reference evidence="2" key="2">
    <citation type="submission" date="2022-01" db="EMBL/GenBank/DDBJ databases">
        <authorList>
            <person name="Yamashiro T."/>
            <person name="Shiraishi A."/>
            <person name="Satake H."/>
            <person name="Nakayama K."/>
        </authorList>
    </citation>
    <scope>NUCLEOTIDE SEQUENCE</scope>
</reference>